<organism evidence="7 8">
    <name type="scientific">Vibrio stylophorae</name>
    <dbReference type="NCBI Taxonomy" id="659351"/>
    <lineage>
        <taxon>Bacteria</taxon>
        <taxon>Pseudomonadati</taxon>
        <taxon>Pseudomonadota</taxon>
        <taxon>Gammaproteobacteria</taxon>
        <taxon>Vibrionales</taxon>
        <taxon>Vibrionaceae</taxon>
        <taxon>Vibrio</taxon>
    </lineage>
</organism>
<name>A0ABM8ZQ55_9VIBR</name>
<feature type="transmembrane region" description="Helical" evidence="6">
    <location>
        <begin position="130"/>
        <end position="149"/>
    </location>
</feature>
<dbReference type="Proteomes" id="UP000838672">
    <property type="component" value="Unassembled WGS sequence"/>
</dbReference>
<dbReference type="InterPro" id="IPR012506">
    <property type="entry name" value="TMEM86B-like"/>
</dbReference>
<evidence type="ECO:0000313" key="8">
    <source>
        <dbReference type="Proteomes" id="UP000838672"/>
    </source>
</evidence>
<evidence type="ECO:0000256" key="3">
    <source>
        <dbReference type="ARBA" id="ARBA00022692"/>
    </source>
</evidence>
<keyword evidence="3 6" id="KW-0812">Transmembrane</keyword>
<feature type="transmembrane region" description="Helical" evidence="6">
    <location>
        <begin position="80"/>
        <end position="96"/>
    </location>
</feature>
<keyword evidence="8" id="KW-1185">Reference proteome</keyword>
<sequence length="211" mass="23556">MILHSIAAIVAVGYLIMFYQQKMQIAHWLKPVPVVILAIDVFLHAGENAFYGLMIVCLLCSALADFWLEEKAKFSRAVRLYLLVHIGYGIILWSQPSGDMVLWLPAMLFATGIITYFAVLPFLGRDAGKVMIYILLLIQVTWAAGQWYLNVGCVPAAFAYTGTLLFCFSGVVYVVNRFRGRFKIAPALTMLTYYPAQACLAQAVIQVCLKT</sequence>
<comment type="caution">
    <text evidence="7">The sequence shown here is derived from an EMBL/GenBank/DDBJ whole genome shotgun (WGS) entry which is preliminary data.</text>
</comment>
<evidence type="ECO:0008006" key="9">
    <source>
        <dbReference type="Google" id="ProtNLM"/>
    </source>
</evidence>
<evidence type="ECO:0000313" key="7">
    <source>
        <dbReference type="EMBL" id="CAH0532311.1"/>
    </source>
</evidence>
<proteinExistence type="inferred from homology"/>
<evidence type="ECO:0000256" key="2">
    <source>
        <dbReference type="ARBA" id="ARBA00007375"/>
    </source>
</evidence>
<dbReference type="PANTHER" id="PTHR31885:SF6">
    <property type="entry name" value="GH04784P"/>
    <property type="match status" value="1"/>
</dbReference>
<reference evidence="7" key="1">
    <citation type="submission" date="2021-11" db="EMBL/GenBank/DDBJ databases">
        <authorList>
            <person name="Rodrigo-Torres L."/>
            <person name="Arahal R. D."/>
            <person name="Lucena T."/>
        </authorList>
    </citation>
    <scope>NUCLEOTIDE SEQUENCE</scope>
    <source>
        <strain evidence="7">CECT 7929</strain>
    </source>
</reference>
<dbReference type="PANTHER" id="PTHR31885">
    <property type="entry name" value="GH04784P"/>
    <property type="match status" value="1"/>
</dbReference>
<evidence type="ECO:0000256" key="1">
    <source>
        <dbReference type="ARBA" id="ARBA00004141"/>
    </source>
</evidence>
<feature type="transmembrane region" description="Helical" evidence="6">
    <location>
        <begin position="155"/>
        <end position="175"/>
    </location>
</feature>
<accession>A0ABM8ZQ55</accession>
<comment type="subcellular location">
    <subcellularLocation>
        <location evidence="1">Membrane</location>
        <topology evidence="1">Multi-pass membrane protein</topology>
    </subcellularLocation>
</comment>
<comment type="similarity">
    <text evidence="2">Belongs to the TMEM86 family.</text>
</comment>
<dbReference type="Pfam" id="PF07947">
    <property type="entry name" value="YhhN"/>
    <property type="match status" value="1"/>
</dbReference>
<gene>
    <name evidence="7" type="ORF">VST7929_00127</name>
</gene>
<dbReference type="EMBL" id="CAKLDI010000001">
    <property type="protein sequence ID" value="CAH0532311.1"/>
    <property type="molecule type" value="Genomic_DNA"/>
</dbReference>
<dbReference type="RefSeq" id="WP_237464128.1">
    <property type="nucleotide sequence ID" value="NZ_CAKLDI010000001.1"/>
</dbReference>
<evidence type="ECO:0000256" key="4">
    <source>
        <dbReference type="ARBA" id="ARBA00022989"/>
    </source>
</evidence>
<feature type="transmembrane region" description="Helical" evidence="6">
    <location>
        <begin position="49"/>
        <end position="68"/>
    </location>
</feature>
<keyword evidence="5 6" id="KW-0472">Membrane</keyword>
<evidence type="ECO:0000256" key="5">
    <source>
        <dbReference type="ARBA" id="ARBA00023136"/>
    </source>
</evidence>
<protein>
    <recommendedName>
        <fullName evidence="9">Lysoplasmalogenase</fullName>
    </recommendedName>
</protein>
<evidence type="ECO:0000256" key="6">
    <source>
        <dbReference type="SAM" id="Phobius"/>
    </source>
</evidence>
<feature type="transmembrane region" description="Helical" evidence="6">
    <location>
        <begin position="102"/>
        <end position="123"/>
    </location>
</feature>
<keyword evidence="4 6" id="KW-1133">Transmembrane helix</keyword>